<gene>
    <name evidence="1" type="ORF">NM688_g6429</name>
</gene>
<dbReference type="Proteomes" id="UP001148662">
    <property type="component" value="Unassembled WGS sequence"/>
</dbReference>
<comment type="caution">
    <text evidence="1">The sequence shown here is derived from an EMBL/GenBank/DDBJ whole genome shotgun (WGS) entry which is preliminary data.</text>
</comment>
<proteinExistence type="predicted"/>
<reference evidence="1" key="1">
    <citation type="submission" date="2022-07" db="EMBL/GenBank/DDBJ databases">
        <title>Genome Sequence of Phlebia brevispora.</title>
        <authorList>
            <person name="Buettner E."/>
        </authorList>
    </citation>
    <scope>NUCLEOTIDE SEQUENCE</scope>
    <source>
        <strain evidence="1">MPL23</strain>
    </source>
</reference>
<evidence type="ECO:0000313" key="1">
    <source>
        <dbReference type="EMBL" id="KAJ3539004.1"/>
    </source>
</evidence>
<organism evidence="1 2">
    <name type="scientific">Phlebia brevispora</name>
    <dbReference type="NCBI Taxonomy" id="194682"/>
    <lineage>
        <taxon>Eukaryota</taxon>
        <taxon>Fungi</taxon>
        <taxon>Dikarya</taxon>
        <taxon>Basidiomycota</taxon>
        <taxon>Agaricomycotina</taxon>
        <taxon>Agaricomycetes</taxon>
        <taxon>Polyporales</taxon>
        <taxon>Meruliaceae</taxon>
        <taxon>Phlebia</taxon>
    </lineage>
</organism>
<name>A0ACC1SGB9_9APHY</name>
<accession>A0ACC1SGB9</accession>
<keyword evidence="2" id="KW-1185">Reference proteome</keyword>
<evidence type="ECO:0000313" key="2">
    <source>
        <dbReference type="Proteomes" id="UP001148662"/>
    </source>
</evidence>
<protein>
    <submittedName>
        <fullName evidence="1">Uncharacterized protein</fullName>
    </submittedName>
</protein>
<dbReference type="EMBL" id="JANHOG010001324">
    <property type="protein sequence ID" value="KAJ3539004.1"/>
    <property type="molecule type" value="Genomic_DNA"/>
</dbReference>
<sequence>MVRVDIPGSTFGEIPGCPVGTRWEDRDAMMEDHIHPMKVAGIYGRKADGARSVVLNGEFEDEDHGETFVYIGSGGRAPEVRFGPQTCDQSLDKNNLNQSLVMSAKRQTPVRVIRGSGLKSKFAPYAGFRYDGLYTVHNVGISILISMSSGVNASVALSNSLDWK</sequence>